<evidence type="ECO:0000256" key="1">
    <source>
        <dbReference type="SAM" id="MobiDB-lite"/>
    </source>
</evidence>
<dbReference type="Proteomes" id="UP000562395">
    <property type="component" value="Unassembled WGS sequence"/>
</dbReference>
<evidence type="ECO:0000313" key="3">
    <source>
        <dbReference type="EMBL" id="MBB3862065.1"/>
    </source>
</evidence>
<feature type="region of interest" description="Disordered" evidence="1">
    <location>
        <begin position="26"/>
        <end position="49"/>
    </location>
</feature>
<sequence length="241" mass="25257">MVHKIKSIAVISTALVVSLAGCHANPSSNQTASPTNAAASGQIPTPAANDADAQSSALMAAAEPFEGLTENAFVGDTVKLDDFIAKARISAAGAARLLAPPQAKVLASQVAAIDAARAGNNRADLAIAAVEAYRTLVSNVGTQLKVPKQVSLLDYAGFRFQADLKASPARWVDTVRTIDFADGQWQQISSKVGDATLRKDMSQALSDMRTASARKDAKLAMSASTRELDLVDGLESYFDKH</sequence>
<accession>A0A7W6A2H8</accession>
<feature type="chain" id="PRO_5031350556" description="Lipoprotein" evidence="2">
    <location>
        <begin position="25"/>
        <end position="241"/>
    </location>
</feature>
<evidence type="ECO:0008006" key="5">
    <source>
        <dbReference type="Google" id="ProtNLM"/>
    </source>
</evidence>
<reference evidence="3 4" key="1">
    <citation type="submission" date="2020-08" db="EMBL/GenBank/DDBJ databases">
        <title>Genomic Encyclopedia of Type Strains, Phase IV (KMG-IV): sequencing the most valuable type-strain genomes for metagenomic binning, comparative biology and taxonomic classification.</title>
        <authorList>
            <person name="Goeker M."/>
        </authorList>
    </citation>
    <scope>NUCLEOTIDE SEQUENCE [LARGE SCALE GENOMIC DNA]</scope>
    <source>
        <strain evidence="3 4">DSM 14552</strain>
    </source>
</reference>
<protein>
    <recommendedName>
        <fullName evidence="5">Lipoprotein</fullName>
    </recommendedName>
</protein>
<dbReference type="EMBL" id="JACICY010000009">
    <property type="protein sequence ID" value="MBB3862065.1"/>
    <property type="molecule type" value="Genomic_DNA"/>
</dbReference>
<dbReference type="RefSeq" id="WP_183614552.1">
    <property type="nucleotide sequence ID" value="NZ_JACICY010000009.1"/>
</dbReference>
<keyword evidence="4" id="KW-1185">Reference proteome</keyword>
<gene>
    <name evidence="3" type="ORF">GGQ88_003359</name>
</gene>
<evidence type="ECO:0000256" key="2">
    <source>
        <dbReference type="SAM" id="SignalP"/>
    </source>
</evidence>
<dbReference type="AlphaFoldDB" id="A0A7W6A2H8"/>
<feature type="signal peptide" evidence="2">
    <location>
        <begin position="1"/>
        <end position="24"/>
    </location>
</feature>
<keyword evidence="2" id="KW-0732">Signal</keyword>
<organism evidence="3 4">
    <name type="scientific">Novosphingobium hassiacum</name>
    <dbReference type="NCBI Taxonomy" id="173676"/>
    <lineage>
        <taxon>Bacteria</taxon>
        <taxon>Pseudomonadati</taxon>
        <taxon>Pseudomonadota</taxon>
        <taxon>Alphaproteobacteria</taxon>
        <taxon>Sphingomonadales</taxon>
        <taxon>Sphingomonadaceae</taxon>
        <taxon>Novosphingobium</taxon>
    </lineage>
</organism>
<feature type="compositionally biased region" description="Polar residues" evidence="1">
    <location>
        <begin position="26"/>
        <end position="43"/>
    </location>
</feature>
<dbReference type="PROSITE" id="PS51257">
    <property type="entry name" value="PROKAR_LIPOPROTEIN"/>
    <property type="match status" value="1"/>
</dbReference>
<evidence type="ECO:0000313" key="4">
    <source>
        <dbReference type="Proteomes" id="UP000562395"/>
    </source>
</evidence>
<proteinExistence type="predicted"/>
<name>A0A7W6A2H8_9SPHN</name>
<comment type="caution">
    <text evidence="3">The sequence shown here is derived from an EMBL/GenBank/DDBJ whole genome shotgun (WGS) entry which is preliminary data.</text>
</comment>